<dbReference type="Proteomes" id="UP000571017">
    <property type="component" value="Unassembled WGS sequence"/>
</dbReference>
<keyword evidence="4" id="KW-1185">Reference proteome</keyword>
<accession>A0A838CVR7</accession>
<gene>
    <name evidence="3" type="ORF">H0266_15195</name>
</gene>
<evidence type="ECO:0000313" key="4">
    <source>
        <dbReference type="Proteomes" id="UP000571017"/>
    </source>
</evidence>
<dbReference type="EMBL" id="JACEFG010000003">
    <property type="protein sequence ID" value="MBA2176242.1"/>
    <property type="molecule type" value="Genomic_DNA"/>
</dbReference>
<feature type="signal peptide" evidence="2">
    <location>
        <begin position="1"/>
        <end position="23"/>
    </location>
</feature>
<feature type="chain" id="PRO_5038692000" description="Zinc transport system substrate-binding protein" evidence="2">
    <location>
        <begin position="24"/>
        <end position="251"/>
    </location>
</feature>
<protein>
    <recommendedName>
        <fullName evidence="5">Zinc transport system substrate-binding protein</fullName>
    </recommendedName>
</protein>
<evidence type="ECO:0000313" key="3">
    <source>
        <dbReference type="EMBL" id="MBA2176242.1"/>
    </source>
</evidence>
<evidence type="ECO:0000256" key="2">
    <source>
        <dbReference type="SAM" id="SignalP"/>
    </source>
</evidence>
<comment type="caution">
    <text evidence="3">The sequence shown here is derived from an EMBL/GenBank/DDBJ whole genome shotgun (WGS) entry which is preliminary data.</text>
</comment>
<keyword evidence="2" id="KW-0732">Signal</keyword>
<proteinExistence type="predicted"/>
<feature type="compositionally biased region" description="Acidic residues" evidence="1">
    <location>
        <begin position="25"/>
        <end position="39"/>
    </location>
</feature>
<evidence type="ECO:0008006" key="5">
    <source>
        <dbReference type="Google" id="ProtNLM"/>
    </source>
</evidence>
<reference evidence="3 4" key="1">
    <citation type="journal article" date="2004" name="Extremophiles">
        <title>Halobacillus locisalis sp. nov., a halophilic bacterium isolated from a marine solar saltern of the Yellow Sea in Korea.</title>
        <authorList>
            <person name="Yoon J.H."/>
            <person name="Kang K.H."/>
            <person name="Oh T.K."/>
            <person name="Park Y.H."/>
        </authorList>
    </citation>
    <scope>NUCLEOTIDE SEQUENCE [LARGE SCALE GENOMIC DNA]</scope>
    <source>
        <strain evidence="3 4">KCTC 3788</strain>
    </source>
</reference>
<organism evidence="3 4">
    <name type="scientific">Halobacillus locisalis</name>
    <dbReference type="NCBI Taxonomy" id="220753"/>
    <lineage>
        <taxon>Bacteria</taxon>
        <taxon>Bacillati</taxon>
        <taxon>Bacillota</taxon>
        <taxon>Bacilli</taxon>
        <taxon>Bacillales</taxon>
        <taxon>Bacillaceae</taxon>
        <taxon>Halobacillus</taxon>
    </lineage>
</organism>
<feature type="region of interest" description="Disordered" evidence="1">
    <location>
        <begin position="22"/>
        <end position="62"/>
    </location>
</feature>
<dbReference type="AlphaFoldDB" id="A0A838CVR7"/>
<evidence type="ECO:0000256" key="1">
    <source>
        <dbReference type="SAM" id="MobiDB-lite"/>
    </source>
</evidence>
<name>A0A838CVR7_9BACI</name>
<dbReference type="PROSITE" id="PS51257">
    <property type="entry name" value="PROKAR_LIPOPROTEIN"/>
    <property type="match status" value="1"/>
</dbReference>
<feature type="compositionally biased region" description="Basic and acidic residues" evidence="1">
    <location>
        <begin position="40"/>
        <end position="62"/>
    </location>
</feature>
<dbReference type="RefSeq" id="WP_181473274.1">
    <property type="nucleotide sequence ID" value="NZ_JACEFG010000003.1"/>
</dbReference>
<sequence>MIRKWVWLLALIGLLAACSEKEAPVEEPQEVEAEESADVVEDHVESVDEHAEGEEDGHGHAHAHGESFVVDSTKPLEDFSERYQEIARTLGDYELPEEGRLTLEEWGEKYGESRLVNPEDYIYYENGYTFAKATKDLNSITSLPPDHIQADPYGTQALGSFKTNIVTLAFGLQEEPEEDQVQEMSRMVADELGKLEPFLQEYEMIAEWTRETRGYFVEAADGGGHDVFHQGNENLQEMKGLILTINREHWE</sequence>